<feature type="transmembrane region" description="Helical" evidence="6">
    <location>
        <begin position="36"/>
        <end position="58"/>
    </location>
</feature>
<protein>
    <submittedName>
        <fullName evidence="7">Uncharacterized protein</fullName>
    </submittedName>
</protein>
<keyword evidence="2 6" id="KW-0812">Transmembrane</keyword>
<evidence type="ECO:0000256" key="6">
    <source>
        <dbReference type="SAM" id="Phobius"/>
    </source>
</evidence>
<evidence type="ECO:0000256" key="4">
    <source>
        <dbReference type="ARBA" id="ARBA00023136"/>
    </source>
</evidence>
<evidence type="ECO:0000256" key="2">
    <source>
        <dbReference type="ARBA" id="ARBA00022692"/>
    </source>
</evidence>
<dbReference type="Gene3D" id="1.20.1740.10">
    <property type="entry name" value="Amino acid/polyamine transporter I"/>
    <property type="match status" value="1"/>
</dbReference>
<reference evidence="7" key="1">
    <citation type="submission" date="2023-08" db="EMBL/GenBank/DDBJ databases">
        <authorList>
            <person name="Chen Y."/>
            <person name="Shah S."/>
            <person name="Dougan E. K."/>
            <person name="Thang M."/>
            <person name="Chan C."/>
        </authorList>
    </citation>
    <scope>NUCLEOTIDE SEQUENCE</scope>
</reference>
<evidence type="ECO:0000313" key="7">
    <source>
        <dbReference type="EMBL" id="CAJ1397446.1"/>
    </source>
</evidence>
<keyword evidence="4 6" id="KW-0472">Membrane</keyword>
<evidence type="ECO:0000313" key="8">
    <source>
        <dbReference type="Proteomes" id="UP001178507"/>
    </source>
</evidence>
<accession>A0AA36NBL6</accession>
<feature type="transmembrane region" description="Helical" evidence="6">
    <location>
        <begin position="258"/>
        <end position="278"/>
    </location>
</feature>
<dbReference type="Proteomes" id="UP001178507">
    <property type="component" value="Unassembled WGS sequence"/>
</dbReference>
<feature type="transmembrane region" description="Helical" evidence="6">
    <location>
        <begin position="157"/>
        <end position="176"/>
    </location>
</feature>
<evidence type="ECO:0000256" key="3">
    <source>
        <dbReference type="ARBA" id="ARBA00022989"/>
    </source>
</evidence>
<evidence type="ECO:0000256" key="1">
    <source>
        <dbReference type="ARBA" id="ARBA00004141"/>
    </source>
</evidence>
<feature type="transmembrane region" description="Helical" evidence="6">
    <location>
        <begin position="377"/>
        <end position="396"/>
    </location>
</feature>
<evidence type="ECO:0000256" key="5">
    <source>
        <dbReference type="SAM" id="MobiDB-lite"/>
    </source>
</evidence>
<dbReference type="PANTHER" id="PTHR43243:SF82">
    <property type="entry name" value="CATIONIC AMINO ACID TRANSPORTER C-TERMINAL DOMAIN-CONTAINING PROTEIN"/>
    <property type="match status" value="1"/>
</dbReference>
<feature type="transmembrane region" description="Helical" evidence="6">
    <location>
        <begin position="188"/>
        <end position="206"/>
    </location>
</feature>
<dbReference type="InterPro" id="IPR002293">
    <property type="entry name" value="AA/rel_permease1"/>
</dbReference>
<feature type="region of interest" description="Disordered" evidence="5">
    <location>
        <begin position="741"/>
        <end position="760"/>
    </location>
</feature>
<dbReference type="InterPro" id="IPR027417">
    <property type="entry name" value="P-loop_NTPase"/>
</dbReference>
<keyword evidence="3 6" id="KW-1133">Transmembrane helix</keyword>
<dbReference type="EMBL" id="CAUJNA010003266">
    <property type="protein sequence ID" value="CAJ1397446.1"/>
    <property type="molecule type" value="Genomic_DNA"/>
</dbReference>
<feature type="compositionally biased region" description="Basic and acidic residues" evidence="5">
    <location>
        <begin position="741"/>
        <end position="753"/>
    </location>
</feature>
<dbReference type="Pfam" id="PF13520">
    <property type="entry name" value="AA_permease_2"/>
    <property type="match status" value="1"/>
</dbReference>
<comment type="subcellular location">
    <subcellularLocation>
        <location evidence="1">Membrane</location>
        <topology evidence="1">Multi-pass membrane protein</topology>
    </subcellularLocation>
</comment>
<sequence length="1257" mass="134884">MLPAACLRGRVQPCLTSRPRPPARARLQLRAGASGAYGLADLVSLSVASTVGSGVFSLAGRVASQEAGPAVVLSLGIGAVGCCLSAAAYAELSSTVVAAGSVYAYVQATKLGRSIMAVAAFCLFVEYAWSCAAVAVDWSQKLLRLDLNGFHLPEASVINYPAVLLVLLCTILLANGTKASKLFTNVSTAAKIGLILFMIATALAAFDAKNFQPFISEDHGISGILRGATDSFFGFLGFDAVCALATETKDARRVVPMALFLGLLISGGLTCLAGFALVSCVPADQLDPAAGFVSAFELLQLHLAARLVGELLVLPVVAFGCLLPLGRLLCCVAEDGFLPLALAQKDRAGEPLAATVLGGAVTAVCAGLVPFEDLNDICSAAVLTCFILASVSAVTARQEGALQAELRPLLAAFVACSCGALLLLSPRWTSEVALARTLLAESTDRAEGLAWPLALVAALCAMKIQERTVQAPPSPPGRFVTPGGATVHLVSILTSAALITTLPAYSLASSAALLTVLTLANRSGPKGLGLGNFRVATWLAGCLYGLYSKLLSEEGELFRVAEAISEANAAEEAQAEETVGAEDATPWEASEDESGLQSGSPGPAWEKHEGLNCYLHHGAEGIKDKDPLGDAQTLEQCQQECLQEKDCAAIVMHGDSPTTCWLRKDVDMSRCTAGSPYSLWVRPGPSIKSTNETETCSTICKEWPSVDDVTCDGCTVVAVQVLVAVCFARCLYRRLPSKDTKATPEANAAREEPQGEDGETTPYDAVLALESLGDFLHTGHIKFLQKAESTFKASAEERYKIVSIVGLFDKGKTWLTNRMLGTKLPNGKLCTTRGLSFLWVEDRRMLVLDSAGVQATVSYRADRSQTVQPILDARATESLVFDMISRISHHMIFVVNDFTWFEQEYVEMLHQKYVQGHHNKELIVVHNLRMTSEVEEAQELFYRQIKSCYEGGVSHINDLIFTADAGEGIPPVHHIALCKDGSEAGHAYNEENCKYLMQQLEHRHTLGSKINLTELLRSELARLVPKFALLELAPESQPSSLTVAFTDLNGELAGPTNSSDAWRAWPGAYSAVGEMVLQLPGQDAKVMLKTKGVISPLGEIIAHDVSFDPIVNVFDKTTELGVERYIRVECPDVDEADIEWEELSNGVRIVIHKQKSIDEAAVQPLQSFPILQHHGRWERSFNFDHADGRFDLFSPSGEPYGFDVQRGVLVVKLVKSFHARRGKLADKKEILSCFPSRPPSPSGASDISQVSSAWLAA</sequence>
<feature type="transmembrane region" description="Helical" evidence="6">
    <location>
        <begin position="115"/>
        <end position="136"/>
    </location>
</feature>
<feature type="region of interest" description="Disordered" evidence="5">
    <location>
        <begin position="569"/>
        <end position="602"/>
    </location>
</feature>
<dbReference type="GO" id="GO:0016020">
    <property type="term" value="C:membrane"/>
    <property type="evidence" value="ECO:0007669"/>
    <property type="project" value="UniProtKB-SubCell"/>
</dbReference>
<dbReference type="AlphaFoldDB" id="A0AA36NBL6"/>
<dbReference type="Gene3D" id="3.40.50.300">
    <property type="entry name" value="P-loop containing nucleotide triphosphate hydrolases"/>
    <property type="match status" value="1"/>
</dbReference>
<feature type="compositionally biased region" description="Low complexity" evidence="5">
    <location>
        <begin position="569"/>
        <end position="582"/>
    </location>
</feature>
<dbReference type="GO" id="GO:0015171">
    <property type="term" value="F:amino acid transmembrane transporter activity"/>
    <property type="evidence" value="ECO:0007669"/>
    <property type="project" value="TreeGrafter"/>
</dbReference>
<feature type="transmembrane region" description="Helical" evidence="6">
    <location>
        <begin position="70"/>
        <end position="90"/>
    </location>
</feature>
<gene>
    <name evidence="7" type="ORF">EVOR1521_LOCUS21458</name>
</gene>
<proteinExistence type="predicted"/>
<name>A0AA36NBL6_9DINO</name>
<comment type="caution">
    <text evidence="7">The sequence shown here is derived from an EMBL/GenBank/DDBJ whole genome shotgun (WGS) entry which is preliminary data.</text>
</comment>
<organism evidence="7 8">
    <name type="scientific">Effrenium voratum</name>
    <dbReference type="NCBI Taxonomy" id="2562239"/>
    <lineage>
        <taxon>Eukaryota</taxon>
        <taxon>Sar</taxon>
        <taxon>Alveolata</taxon>
        <taxon>Dinophyceae</taxon>
        <taxon>Suessiales</taxon>
        <taxon>Symbiodiniaceae</taxon>
        <taxon>Effrenium</taxon>
    </lineage>
</organism>
<feature type="transmembrane region" description="Helical" evidence="6">
    <location>
        <begin position="351"/>
        <end position="371"/>
    </location>
</feature>
<feature type="transmembrane region" description="Helical" evidence="6">
    <location>
        <begin position="311"/>
        <end position="330"/>
    </location>
</feature>
<keyword evidence="8" id="KW-1185">Reference proteome</keyword>
<feature type="transmembrane region" description="Helical" evidence="6">
    <location>
        <begin position="408"/>
        <end position="428"/>
    </location>
</feature>
<dbReference type="SUPFAM" id="SSF52540">
    <property type="entry name" value="P-loop containing nucleoside triphosphate hydrolases"/>
    <property type="match status" value="1"/>
</dbReference>
<dbReference type="PANTHER" id="PTHR43243">
    <property type="entry name" value="INNER MEMBRANE TRANSPORTER YGJI-RELATED"/>
    <property type="match status" value="1"/>
</dbReference>